<protein>
    <recommendedName>
        <fullName evidence="3 5">Glucose-6-phosphate 1-epimerase</fullName>
        <ecNumber evidence="3 5">5.1.3.15</ecNumber>
    </recommendedName>
</protein>
<evidence type="ECO:0000313" key="9">
    <source>
        <dbReference type="Proteomes" id="UP000283269"/>
    </source>
</evidence>
<organism evidence="8 9">
    <name type="scientific">Psilocybe cyanescens</name>
    <dbReference type="NCBI Taxonomy" id="93625"/>
    <lineage>
        <taxon>Eukaryota</taxon>
        <taxon>Fungi</taxon>
        <taxon>Dikarya</taxon>
        <taxon>Basidiomycota</taxon>
        <taxon>Agaricomycotina</taxon>
        <taxon>Agaricomycetes</taxon>
        <taxon>Agaricomycetidae</taxon>
        <taxon>Agaricales</taxon>
        <taxon>Agaricineae</taxon>
        <taxon>Strophariaceae</taxon>
        <taxon>Psilocybe</taxon>
    </lineage>
</organism>
<comment type="caution">
    <text evidence="8">The sequence shown here is derived from an EMBL/GenBank/DDBJ whole genome shotgun (WGS) entry which is preliminary data.</text>
</comment>
<evidence type="ECO:0000256" key="2">
    <source>
        <dbReference type="ARBA" id="ARBA00005866"/>
    </source>
</evidence>
<dbReference type="Gene3D" id="2.70.98.10">
    <property type="match status" value="1"/>
</dbReference>
<evidence type="ECO:0000313" key="8">
    <source>
        <dbReference type="EMBL" id="PPQ80796.1"/>
    </source>
</evidence>
<dbReference type="PANTHER" id="PTHR11122:SF13">
    <property type="entry name" value="GLUCOSE-6-PHOSPHATE 1-EPIMERASE"/>
    <property type="match status" value="1"/>
</dbReference>
<accession>A0A409WQM8</accession>
<dbReference type="OrthoDB" id="1659429at2759"/>
<comment type="function">
    <text evidence="5">Catalyzes the interconversion between the alpha and beta anomers from at least three hexose 6-phosphate sugars (Glc6P, Gal6P, and Man6P).</text>
</comment>
<comment type="catalytic activity">
    <reaction evidence="1">
        <text>alpha-D-glucose 6-phosphate = beta-D-glucose 6-phosphate</text>
        <dbReference type="Rhea" id="RHEA:16249"/>
        <dbReference type="ChEBI" id="CHEBI:58225"/>
        <dbReference type="ChEBI" id="CHEBI:58247"/>
        <dbReference type="EC" id="5.1.3.15"/>
    </reaction>
</comment>
<proteinExistence type="inferred from homology"/>
<name>A0A409WQM8_PSICY</name>
<sequence length="294" mass="32733">MPTEKTGRGVVLKHSTGCTAEVLFYGATVVSWKVSDASAELKERLFVSSKASLDGSKPVRGGIPVVFPCFGQPSHPDHSKLAQHGFARSQTWNFDSVVMDNEAGVSIRLVLDPTGNEAISAIYPKSFKLTYVVTLAAHQLSTDLHVENTSPSETLEFQALLHNYIRAPADDVVVTPLQGLQFYDKTESTEHPRTNPKVENRHEVDVKRYTDAVYENGPMKYRVTWPTGGVEIKARNFKDVVIWNPQEKGHMIGDMESDGWKNYICVEPGYVRGFEKLGPQKAWIGQQVLTVIQD</sequence>
<reference evidence="8 9" key="1">
    <citation type="journal article" date="2018" name="Evol. Lett.">
        <title>Horizontal gene cluster transfer increased hallucinogenic mushroom diversity.</title>
        <authorList>
            <person name="Reynolds H.T."/>
            <person name="Vijayakumar V."/>
            <person name="Gluck-Thaler E."/>
            <person name="Korotkin H.B."/>
            <person name="Matheny P.B."/>
            <person name="Slot J.C."/>
        </authorList>
    </citation>
    <scope>NUCLEOTIDE SEQUENCE [LARGE SCALE GENOMIC DNA]</scope>
    <source>
        <strain evidence="8 9">2631</strain>
    </source>
</reference>
<comment type="similarity">
    <text evidence="2 5">Belongs to the glucose-6-phosphate 1-epimerase family.</text>
</comment>
<dbReference type="PANTHER" id="PTHR11122">
    <property type="entry name" value="APOSPORY-ASSOCIATED PROTEIN C-RELATED"/>
    <property type="match status" value="1"/>
</dbReference>
<dbReference type="Pfam" id="PF01263">
    <property type="entry name" value="Aldose_epim"/>
    <property type="match status" value="1"/>
</dbReference>
<dbReference type="PIRSF" id="PIRSF016020">
    <property type="entry name" value="PHexose_mutarotase"/>
    <property type="match status" value="1"/>
</dbReference>
<evidence type="ECO:0000256" key="1">
    <source>
        <dbReference type="ARBA" id="ARBA00001096"/>
    </source>
</evidence>
<dbReference type="GO" id="GO:0030246">
    <property type="term" value="F:carbohydrate binding"/>
    <property type="evidence" value="ECO:0007669"/>
    <property type="project" value="UniProtKB-UniRule"/>
</dbReference>
<evidence type="ECO:0000256" key="4">
    <source>
        <dbReference type="ARBA" id="ARBA00023235"/>
    </source>
</evidence>
<dbReference type="InterPro" id="IPR014718">
    <property type="entry name" value="GH-type_carb-bd"/>
</dbReference>
<dbReference type="InterPro" id="IPR025532">
    <property type="entry name" value="G6P_1-epimerase"/>
</dbReference>
<dbReference type="InterPro" id="IPR011013">
    <property type="entry name" value="Gal_mutarotase_sf_dom"/>
</dbReference>
<dbReference type="SUPFAM" id="SSF74650">
    <property type="entry name" value="Galactose mutarotase-like"/>
    <property type="match status" value="1"/>
</dbReference>
<keyword evidence="4 5" id="KW-0413">Isomerase</keyword>
<dbReference type="InParanoid" id="A0A409WQM8"/>
<feature type="active site" evidence="6">
    <location>
        <position position="267"/>
    </location>
</feature>
<evidence type="ECO:0000256" key="5">
    <source>
        <dbReference type="PIRNR" id="PIRNR016020"/>
    </source>
</evidence>
<dbReference type="STRING" id="93625.A0A409WQM8"/>
<dbReference type="AlphaFoldDB" id="A0A409WQM8"/>
<evidence type="ECO:0000256" key="7">
    <source>
        <dbReference type="PIRSR" id="PIRSR016020-2"/>
    </source>
</evidence>
<dbReference type="GO" id="GO:0047938">
    <property type="term" value="F:glucose-6-phosphate 1-epimerase activity"/>
    <property type="evidence" value="ECO:0007669"/>
    <property type="project" value="UniProtKB-UniRule"/>
</dbReference>
<dbReference type="Proteomes" id="UP000283269">
    <property type="component" value="Unassembled WGS sequence"/>
</dbReference>
<feature type="active site" evidence="6">
    <location>
        <position position="162"/>
    </location>
</feature>
<evidence type="ECO:0000256" key="3">
    <source>
        <dbReference type="ARBA" id="ARBA00012083"/>
    </source>
</evidence>
<dbReference type="EC" id="5.1.3.15" evidence="3 5"/>
<feature type="binding site" evidence="7">
    <location>
        <position position="83"/>
    </location>
    <ligand>
        <name>substrate</name>
    </ligand>
</feature>
<keyword evidence="9" id="KW-1185">Reference proteome</keyword>
<evidence type="ECO:0000256" key="6">
    <source>
        <dbReference type="PIRSR" id="PIRSR016020-1"/>
    </source>
</evidence>
<feature type="binding site" evidence="7">
    <location>
        <position position="60"/>
    </location>
    <ligand>
        <name>substrate</name>
    </ligand>
</feature>
<dbReference type="CDD" id="cd09020">
    <property type="entry name" value="D-hex-6-P-epi_like"/>
    <property type="match status" value="1"/>
</dbReference>
<dbReference type="GO" id="GO:0005737">
    <property type="term" value="C:cytoplasm"/>
    <property type="evidence" value="ECO:0007669"/>
    <property type="project" value="TreeGrafter"/>
</dbReference>
<feature type="binding site" evidence="7">
    <location>
        <position position="88"/>
    </location>
    <ligand>
        <name>substrate</name>
    </ligand>
</feature>
<dbReference type="EMBL" id="NHYD01003307">
    <property type="protein sequence ID" value="PPQ80796.1"/>
    <property type="molecule type" value="Genomic_DNA"/>
</dbReference>
<gene>
    <name evidence="8" type="ORF">CVT25_001921</name>
</gene>
<dbReference type="GO" id="GO:0005975">
    <property type="term" value="P:carbohydrate metabolic process"/>
    <property type="evidence" value="ECO:0007669"/>
    <property type="project" value="InterPro"/>
</dbReference>
<dbReference type="InterPro" id="IPR008183">
    <property type="entry name" value="Aldose_1/G6P_1-epimerase"/>
</dbReference>